<reference evidence="6" key="1">
    <citation type="journal article" date="2023" name="Science">
        <title>Genome structures resolve the early diversification of teleost fishes.</title>
        <authorList>
            <person name="Parey E."/>
            <person name="Louis A."/>
            <person name="Montfort J."/>
            <person name="Bouchez O."/>
            <person name="Roques C."/>
            <person name="Iampietro C."/>
            <person name="Lluch J."/>
            <person name="Castinel A."/>
            <person name="Donnadieu C."/>
            <person name="Desvignes T."/>
            <person name="Floi Bucao C."/>
            <person name="Jouanno E."/>
            <person name="Wen M."/>
            <person name="Mejri S."/>
            <person name="Dirks R."/>
            <person name="Jansen H."/>
            <person name="Henkel C."/>
            <person name="Chen W.J."/>
            <person name="Zahm M."/>
            <person name="Cabau C."/>
            <person name="Klopp C."/>
            <person name="Thompson A.W."/>
            <person name="Robinson-Rechavi M."/>
            <person name="Braasch I."/>
            <person name="Lecointre G."/>
            <person name="Bobe J."/>
            <person name="Postlethwait J.H."/>
            <person name="Berthelot C."/>
            <person name="Roest Crollius H."/>
            <person name="Guiguen Y."/>
        </authorList>
    </citation>
    <scope>NUCLEOTIDE SEQUENCE</scope>
    <source>
        <strain evidence="6">NC1722</strain>
    </source>
</reference>
<comment type="subcellular location">
    <subcellularLocation>
        <location evidence="2">Nematocyst</location>
    </subcellularLocation>
    <subcellularLocation>
        <location evidence="1">Target cell membrane</location>
    </subcellularLocation>
</comment>
<protein>
    <submittedName>
        <fullName evidence="6">Uncharacterized protein</fullName>
    </submittedName>
</protein>
<dbReference type="GO" id="GO:0044218">
    <property type="term" value="C:other organism cell membrane"/>
    <property type="evidence" value="ECO:0007669"/>
    <property type="project" value="UniProtKB-KW"/>
</dbReference>
<dbReference type="SUPFAM" id="SSF63724">
    <property type="entry name" value="Cytolysin/lectin"/>
    <property type="match status" value="1"/>
</dbReference>
<dbReference type="EMBL" id="JAINUG010000013">
    <property type="protein sequence ID" value="KAJ8414400.1"/>
    <property type="molecule type" value="Genomic_DNA"/>
</dbReference>
<evidence type="ECO:0000313" key="6">
    <source>
        <dbReference type="EMBL" id="KAJ8414400.1"/>
    </source>
</evidence>
<dbReference type="GO" id="GO:0042151">
    <property type="term" value="C:nematocyst"/>
    <property type="evidence" value="ECO:0007669"/>
    <property type="project" value="UniProtKB-SubCell"/>
</dbReference>
<dbReference type="Gene3D" id="2.60.270.20">
    <property type="entry name" value="Cytolysin/lectin"/>
    <property type="match status" value="1"/>
</dbReference>
<evidence type="ECO:0000313" key="7">
    <source>
        <dbReference type="Proteomes" id="UP001221898"/>
    </source>
</evidence>
<keyword evidence="5" id="KW-0166">Nematocyst</keyword>
<proteinExistence type="predicted"/>
<evidence type="ECO:0000256" key="3">
    <source>
        <dbReference type="ARBA" id="ARBA00022537"/>
    </source>
</evidence>
<gene>
    <name evidence="6" type="ORF">AAFF_G00052700</name>
</gene>
<accession>A0AAD7T535</accession>
<dbReference type="Proteomes" id="UP001221898">
    <property type="component" value="Unassembled WGS sequence"/>
</dbReference>
<sequence>MPEMPEMPETAEAVSATLATNCNCMVEITNISSSYCLIIPKMCIACGYSCHPPQPTVCTTKTKVCSFTNDAFLGTLGCLTYDLFEMRNHRYKNECLIHPVQMHLCGRHIGAGK</sequence>
<keyword evidence="4" id="KW-0472">Membrane</keyword>
<evidence type="ECO:0000256" key="1">
    <source>
        <dbReference type="ARBA" id="ARBA00004175"/>
    </source>
</evidence>
<evidence type="ECO:0000256" key="5">
    <source>
        <dbReference type="ARBA" id="ARBA00023331"/>
    </source>
</evidence>
<name>A0AAD7T535_9TELE</name>
<comment type="caution">
    <text evidence="6">The sequence shown here is derived from an EMBL/GenBank/DDBJ whole genome shotgun (WGS) entry which is preliminary data.</text>
</comment>
<organism evidence="6 7">
    <name type="scientific">Aldrovandia affinis</name>
    <dbReference type="NCBI Taxonomy" id="143900"/>
    <lineage>
        <taxon>Eukaryota</taxon>
        <taxon>Metazoa</taxon>
        <taxon>Chordata</taxon>
        <taxon>Craniata</taxon>
        <taxon>Vertebrata</taxon>
        <taxon>Euteleostomi</taxon>
        <taxon>Actinopterygii</taxon>
        <taxon>Neopterygii</taxon>
        <taxon>Teleostei</taxon>
        <taxon>Notacanthiformes</taxon>
        <taxon>Halosauridae</taxon>
        <taxon>Aldrovandia</taxon>
    </lineage>
</organism>
<keyword evidence="4" id="KW-1053">Target membrane</keyword>
<dbReference type="PANTHER" id="PTHR40388">
    <property type="entry name" value="BRYOPORIN"/>
    <property type="match status" value="1"/>
</dbReference>
<dbReference type="InterPro" id="IPR050677">
    <property type="entry name" value="Actinoporin_PFT"/>
</dbReference>
<keyword evidence="7" id="KW-1185">Reference proteome</keyword>
<dbReference type="PANTHER" id="PTHR40388:SF3">
    <property type="entry name" value="DELTA-ACTITOXIN-AEQ1C-LIKE"/>
    <property type="match status" value="1"/>
</dbReference>
<dbReference type="InterPro" id="IPR015926">
    <property type="entry name" value="Cytolysin/lectin"/>
</dbReference>
<evidence type="ECO:0000256" key="4">
    <source>
        <dbReference type="ARBA" id="ARBA00023298"/>
    </source>
</evidence>
<evidence type="ECO:0000256" key="2">
    <source>
        <dbReference type="ARBA" id="ARBA00004532"/>
    </source>
</evidence>
<dbReference type="AlphaFoldDB" id="A0AAD7T535"/>
<keyword evidence="3" id="KW-1052">Target cell membrane</keyword>